<dbReference type="PANTHER" id="PTHR31993">
    <property type="entry name" value="UBA-LIKE DOMAIN-CONTAINING PROTEIN 2"/>
    <property type="match status" value="1"/>
</dbReference>
<feature type="domain" description="UBA-like" evidence="1">
    <location>
        <begin position="8"/>
        <end position="41"/>
    </location>
</feature>
<dbReference type="InterPro" id="IPR054109">
    <property type="entry name" value="UBA_8"/>
</dbReference>
<dbReference type="AlphaFoldDB" id="A0A3B3ZVF2"/>
<reference evidence="2" key="1">
    <citation type="submission" date="2025-08" db="UniProtKB">
        <authorList>
            <consortium name="Ensembl"/>
        </authorList>
    </citation>
    <scope>IDENTIFICATION</scope>
</reference>
<dbReference type="PANTHER" id="PTHR31993:SF5">
    <property type="entry name" value="UBA-LIKE DOMAIN-CONTAINING PROTEIN 1"/>
    <property type="match status" value="1"/>
</dbReference>
<organism evidence="2 3">
    <name type="scientific">Periophthalmus magnuspinnatus</name>
    <dbReference type="NCBI Taxonomy" id="409849"/>
    <lineage>
        <taxon>Eukaryota</taxon>
        <taxon>Metazoa</taxon>
        <taxon>Chordata</taxon>
        <taxon>Craniata</taxon>
        <taxon>Vertebrata</taxon>
        <taxon>Euteleostomi</taxon>
        <taxon>Actinopterygii</taxon>
        <taxon>Neopterygii</taxon>
        <taxon>Teleostei</taxon>
        <taxon>Neoteleostei</taxon>
        <taxon>Acanthomorphata</taxon>
        <taxon>Gobiaria</taxon>
        <taxon>Gobiiformes</taxon>
        <taxon>Gobioidei</taxon>
        <taxon>Gobiidae</taxon>
        <taxon>Oxudercinae</taxon>
        <taxon>Periophthalmus</taxon>
    </lineage>
</organism>
<evidence type="ECO:0000259" key="1">
    <source>
        <dbReference type="Pfam" id="PF22566"/>
    </source>
</evidence>
<dbReference type="Pfam" id="PF22566">
    <property type="entry name" value="UBA_8"/>
    <property type="match status" value="1"/>
</dbReference>
<accession>A0A3B3ZVF2</accession>
<name>A0A3B3ZVF2_9GOBI</name>
<keyword evidence="3" id="KW-1185">Reference proteome</keyword>
<sequence length="103" mass="11805">MSVDMEELKHQIMINQFVLTAGCAADQAQQLLQAAHWQFEVSPEPWLLPRRLVHFSKRPTSRAPIRWSVLSLSLCFSHTFKDTTFFILFELNLGHVSTGTGDF</sequence>
<dbReference type="Proteomes" id="UP000261520">
    <property type="component" value="Unplaced"/>
</dbReference>
<protein>
    <recommendedName>
        <fullName evidence="1">UBA-like domain-containing protein</fullName>
    </recommendedName>
</protein>
<dbReference type="Ensembl" id="ENSPMGT00000008801.1">
    <property type="protein sequence ID" value="ENSPMGP00000008271.1"/>
    <property type="gene ID" value="ENSPMGG00000006850.1"/>
</dbReference>
<dbReference type="CDD" id="cd14343">
    <property type="entry name" value="UBA_F100B_like"/>
    <property type="match status" value="1"/>
</dbReference>
<dbReference type="InterPro" id="IPR039310">
    <property type="entry name" value="UBALD1/2"/>
</dbReference>
<evidence type="ECO:0000313" key="3">
    <source>
        <dbReference type="Proteomes" id="UP000261520"/>
    </source>
</evidence>
<proteinExistence type="predicted"/>
<dbReference type="Gene3D" id="1.10.8.10">
    <property type="entry name" value="DNA helicase RuvA subunit, C-terminal domain"/>
    <property type="match status" value="1"/>
</dbReference>
<reference evidence="2" key="2">
    <citation type="submission" date="2025-09" db="UniProtKB">
        <authorList>
            <consortium name="Ensembl"/>
        </authorList>
    </citation>
    <scope>IDENTIFICATION</scope>
</reference>
<evidence type="ECO:0000313" key="2">
    <source>
        <dbReference type="Ensembl" id="ENSPMGP00000008271.1"/>
    </source>
</evidence>